<protein>
    <submittedName>
        <fullName evidence="1">Uncharacterized protein</fullName>
    </submittedName>
</protein>
<keyword evidence="2" id="KW-1185">Reference proteome</keyword>
<gene>
    <name evidence="1" type="ORF">FHR69_005096</name>
</gene>
<accession>A0ACC5MK92</accession>
<dbReference type="Proteomes" id="UP000589818">
    <property type="component" value="Unassembled WGS sequence"/>
</dbReference>
<evidence type="ECO:0000313" key="1">
    <source>
        <dbReference type="EMBL" id="MBB2889104.1"/>
    </source>
</evidence>
<evidence type="ECO:0000313" key="2">
    <source>
        <dbReference type="Proteomes" id="UP000589818"/>
    </source>
</evidence>
<proteinExistence type="predicted"/>
<comment type="caution">
    <text evidence="1">The sequence shown here is derived from an EMBL/GenBank/DDBJ whole genome shotgun (WGS) entry which is preliminary data.</text>
</comment>
<dbReference type="EMBL" id="JACHVR010000005">
    <property type="protein sequence ID" value="MBB2889104.1"/>
    <property type="molecule type" value="Genomic_DNA"/>
</dbReference>
<organism evidence="1 2">
    <name type="scientific">Pseudomonas umsongensis</name>
    <dbReference type="NCBI Taxonomy" id="198618"/>
    <lineage>
        <taxon>Bacteria</taxon>
        <taxon>Pseudomonadati</taxon>
        <taxon>Pseudomonadota</taxon>
        <taxon>Gammaproteobacteria</taxon>
        <taxon>Pseudomonadales</taxon>
        <taxon>Pseudomonadaceae</taxon>
        <taxon>Pseudomonas</taxon>
    </lineage>
</organism>
<sequence>MPISCIGLRGLPFLMEYISVSAVTAAGGFAFTASHFRKAGMPAQAKVTKALLPLHSVPRLGSACPHSGIAPGGRRHRPSMAGGGYRGILAAVPPAQRLRSASGKGAADPKPKQKPQQDQKIAASLRSTAPTGKCVHVRSGRPVGRLAFDFDAPPPREAEWRFCAVGNPAWMPG</sequence>
<reference evidence="1" key="1">
    <citation type="submission" date="2020-08" db="EMBL/GenBank/DDBJ databases">
        <title>Plant associated metagenomes--Microbial community diversity and host control of community assembly across model and emerging plant ecological genomics systems.</title>
        <authorList>
            <person name="Dangl J."/>
        </authorList>
    </citation>
    <scope>NUCLEOTIDE SEQUENCE</scope>
    <source>
        <strain evidence="1">KD5</strain>
    </source>
</reference>
<name>A0ACC5MK92_9PSED</name>